<feature type="compositionally biased region" description="Polar residues" evidence="5">
    <location>
        <begin position="8"/>
        <end position="19"/>
    </location>
</feature>
<sequence length="118" mass="13254">MSDHSRTNEQSQQTNTQAATLKYKGRQTPIVSAFGHNEQAEAIIKLAKEHRIPVYEDENLVNVLAQLDVGQAVPPELFEWVASVLAFAFFARNEVPEGFSPTETKTAYDKVRKAYTDI</sequence>
<feature type="region of interest" description="Disordered" evidence="5">
    <location>
        <begin position="1"/>
        <end position="22"/>
    </location>
</feature>
<comment type="caution">
    <text evidence="6">The sequence shown here is derived from an EMBL/GenBank/DDBJ whole genome shotgun (WGS) entry which is preliminary data.</text>
</comment>
<dbReference type="PANTHER" id="PTHR30531">
    <property type="entry name" value="FLAGELLAR BIOSYNTHETIC PROTEIN FLHB"/>
    <property type="match status" value="1"/>
</dbReference>
<dbReference type="Proteomes" id="UP001595710">
    <property type="component" value="Unassembled WGS sequence"/>
</dbReference>
<dbReference type="Pfam" id="PF01312">
    <property type="entry name" value="Bac_export_2"/>
    <property type="match status" value="1"/>
</dbReference>
<dbReference type="SUPFAM" id="SSF160544">
    <property type="entry name" value="EscU C-terminal domain-like"/>
    <property type="match status" value="1"/>
</dbReference>
<dbReference type="InterPro" id="IPR006135">
    <property type="entry name" value="T3SS_substrate_exporter"/>
</dbReference>
<reference evidence="7" key="1">
    <citation type="journal article" date="2019" name="Int. J. Syst. Evol. Microbiol.">
        <title>The Global Catalogue of Microorganisms (GCM) 10K type strain sequencing project: providing services to taxonomists for standard genome sequencing and annotation.</title>
        <authorList>
            <consortium name="The Broad Institute Genomics Platform"/>
            <consortium name="The Broad Institute Genome Sequencing Center for Infectious Disease"/>
            <person name="Wu L."/>
            <person name="Ma J."/>
        </authorList>
    </citation>
    <scope>NUCLEOTIDE SEQUENCE [LARGE SCALE GENOMIC DNA]</scope>
    <source>
        <strain evidence="7">CECT 8288</strain>
    </source>
</reference>
<protein>
    <recommendedName>
        <fullName evidence="2">Flagellar biosynthetic protein FlhB</fullName>
    </recommendedName>
</protein>
<accession>A0ABV7WT39</accession>
<dbReference type="PANTHER" id="PTHR30531:SF12">
    <property type="entry name" value="FLAGELLAR BIOSYNTHETIC PROTEIN FLHB"/>
    <property type="match status" value="1"/>
</dbReference>
<keyword evidence="7" id="KW-1185">Reference proteome</keyword>
<proteinExistence type="inferred from homology"/>
<evidence type="ECO:0000256" key="1">
    <source>
        <dbReference type="ARBA" id="ARBA00010690"/>
    </source>
</evidence>
<evidence type="ECO:0000256" key="2">
    <source>
        <dbReference type="ARBA" id="ARBA00021622"/>
    </source>
</evidence>
<evidence type="ECO:0000256" key="5">
    <source>
        <dbReference type="SAM" id="MobiDB-lite"/>
    </source>
</evidence>
<gene>
    <name evidence="6" type="ORF">ACFOND_11855</name>
</gene>
<dbReference type="RefSeq" id="WP_290281353.1">
    <property type="nucleotide sequence ID" value="NZ_JAUFQI010000001.1"/>
</dbReference>
<organism evidence="6 7">
    <name type="scientific">Reinekea marina</name>
    <dbReference type="NCBI Taxonomy" id="1310421"/>
    <lineage>
        <taxon>Bacteria</taxon>
        <taxon>Pseudomonadati</taxon>
        <taxon>Pseudomonadota</taxon>
        <taxon>Gammaproteobacteria</taxon>
        <taxon>Oceanospirillales</taxon>
        <taxon>Saccharospirillaceae</taxon>
        <taxon>Reinekea</taxon>
    </lineage>
</organism>
<comment type="similarity">
    <text evidence="1">Belongs to the type III secretion exporter family.</text>
</comment>
<evidence type="ECO:0000313" key="6">
    <source>
        <dbReference type="EMBL" id="MFC3702336.1"/>
    </source>
</evidence>
<keyword evidence="3" id="KW-0653">Protein transport</keyword>
<comment type="function">
    <text evidence="4">Required for formation of the rod structure in the basal body of the flagellar apparatus. Together with FliI and FliH, may constitute the export apparatus of flagellin.</text>
</comment>
<keyword evidence="3" id="KW-0813">Transport</keyword>
<evidence type="ECO:0000256" key="4">
    <source>
        <dbReference type="ARBA" id="ARBA00025078"/>
    </source>
</evidence>
<dbReference type="InterPro" id="IPR029025">
    <property type="entry name" value="T3SS_substrate_exporter_C"/>
</dbReference>
<name>A0ABV7WT39_9GAMM</name>
<dbReference type="EMBL" id="JBHRYN010000012">
    <property type="protein sequence ID" value="MFC3702336.1"/>
    <property type="molecule type" value="Genomic_DNA"/>
</dbReference>
<dbReference type="Gene3D" id="3.40.1690.10">
    <property type="entry name" value="secretion proteins EscU"/>
    <property type="match status" value="1"/>
</dbReference>
<keyword evidence="3" id="KW-1006">Bacterial flagellum protein export</keyword>
<evidence type="ECO:0000313" key="7">
    <source>
        <dbReference type="Proteomes" id="UP001595710"/>
    </source>
</evidence>
<evidence type="ECO:0000256" key="3">
    <source>
        <dbReference type="ARBA" id="ARBA00023225"/>
    </source>
</evidence>